<evidence type="ECO:0000313" key="1">
    <source>
        <dbReference type="EMBL" id="PKB30126.1"/>
    </source>
</evidence>
<proteinExistence type="predicted"/>
<dbReference type="Proteomes" id="UP000232453">
    <property type="component" value="Unassembled WGS sequence"/>
</dbReference>
<reference evidence="1 2" key="1">
    <citation type="submission" date="2017-11" db="EMBL/GenBank/DDBJ databases">
        <title>Sequencing the genomes of 1000 actinobacteria strains.</title>
        <authorList>
            <person name="Klenk H.-P."/>
        </authorList>
    </citation>
    <scope>NUCLEOTIDE SEQUENCE [LARGE SCALE GENOMIC DNA]</scope>
    <source>
        <strain evidence="1 2">DSM 44104</strain>
    </source>
</reference>
<comment type="caution">
    <text evidence="1">The sequence shown here is derived from an EMBL/GenBank/DDBJ whole genome shotgun (WGS) entry which is preliminary data.</text>
</comment>
<dbReference type="AlphaFoldDB" id="A0AA44ZNN4"/>
<name>A0AA44ZNN4_PSEA5</name>
<organism evidence="1 2">
    <name type="scientific">Pseudonocardia alni</name>
    <name type="common">Amycolata alni</name>
    <dbReference type="NCBI Taxonomy" id="33907"/>
    <lineage>
        <taxon>Bacteria</taxon>
        <taxon>Bacillati</taxon>
        <taxon>Actinomycetota</taxon>
        <taxon>Actinomycetes</taxon>
        <taxon>Pseudonocardiales</taxon>
        <taxon>Pseudonocardiaceae</taxon>
        <taxon>Pseudonocardia</taxon>
    </lineage>
</organism>
<gene>
    <name evidence="1" type="ORF">ATL51_1779</name>
</gene>
<evidence type="ECO:0000313" key="2">
    <source>
        <dbReference type="Proteomes" id="UP000232453"/>
    </source>
</evidence>
<sequence length="155" mass="17081">MLRAERTSVWRRDYEFTLDGAPVSTFSSHWWRSGGQIQVEGREYQIGSTVWGRTYTMTDSAGTVVATAERAGRKHWTVTADGRSYRFRRASVWSSEQHLVEGDRTAGTIRKSSWWRGGAEAALPGLSLPAQLFVVAVVLSVWEQQNAAAASSGGG</sequence>
<dbReference type="RefSeq" id="WP_100878276.1">
    <property type="nucleotide sequence ID" value="NZ_JBHVGS010000026.1"/>
</dbReference>
<protein>
    <submittedName>
        <fullName evidence="1">Uncharacterized protein</fullName>
    </submittedName>
</protein>
<accession>A0AA44ZNN4</accession>
<dbReference type="EMBL" id="PHUJ01000003">
    <property type="protein sequence ID" value="PKB30126.1"/>
    <property type="molecule type" value="Genomic_DNA"/>
</dbReference>